<feature type="region of interest" description="Disordered" evidence="1">
    <location>
        <begin position="1"/>
        <end position="130"/>
    </location>
</feature>
<evidence type="ECO:0000256" key="1">
    <source>
        <dbReference type="SAM" id="MobiDB-lite"/>
    </source>
</evidence>
<sequence>MARTEGVHTFRVEGYAKKATTPMKLASPNAESDVTKGTPLFSRWRTTPPSNSKPTPPRRGRKRKDDGDLEPLADSSVLTEDDVTPDNSMVEQTPKTKQHKTRVSGTPAKSADTSVTTPAKTPLSAKWSADAKSNTQTQPLLQSMQNPVPFITQPLPPPPATVMPPQYPSQHVMLNPSLRNRLRSCFEEISTLQELHEFHALFNGLVQEKQSMLTTAYMNSSPEFKNMVVQQALIYEKHNSSHGCVGPPDVPPSAIQKPGVYSTQVKGVWQPERRSPGDAK</sequence>
<accession>A0A061AVA2</accession>
<evidence type="ECO:0000313" key="2">
    <source>
        <dbReference type="EMBL" id="CDR39318.1"/>
    </source>
</evidence>
<reference evidence="2" key="1">
    <citation type="journal article" date="2014" name="Genome Announc.">
        <title>Genome sequence of the yeast Cyberlindnera fabianii (Hansenula fabianii).</title>
        <authorList>
            <person name="Freel K.C."/>
            <person name="Sarilar V."/>
            <person name="Neuveglise C."/>
            <person name="Devillers H."/>
            <person name="Friedrich A."/>
            <person name="Schacherer J."/>
        </authorList>
    </citation>
    <scope>NUCLEOTIDE SEQUENCE</scope>
    <source>
        <strain evidence="2">YJS4271</strain>
    </source>
</reference>
<feature type="compositionally biased region" description="Polar residues" evidence="1">
    <location>
        <begin position="85"/>
        <end position="95"/>
    </location>
</feature>
<dbReference type="EMBL" id="LK052888">
    <property type="protein sequence ID" value="CDR39318.1"/>
    <property type="molecule type" value="Genomic_DNA"/>
</dbReference>
<dbReference type="VEuPathDB" id="FungiDB:BON22_4526"/>
<proteinExistence type="predicted"/>
<dbReference type="AlphaFoldDB" id="A0A061AVA2"/>
<protein>
    <submittedName>
        <fullName evidence="2">CYFA0S03e02135g1_1</fullName>
    </submittedName>
</protein>
<feature type="compositionally biased region" description="Basic and acidic residues" evidence="1">
    <location>
        <begin position="1"/>
        <end position="16"/>
    </location>
</feature>
<name>A0A061AVA2_CYBFA</name>
<organism evidence="2">
    <name type="scientific">Cyberlindnera fabianii</name>
    <name type="common">Yeast</name>
    <name type="synonym">Hansenula fabianii</name>
    <dbReference type="NCBI Taxonomy" id="36022"/>
    <lineage>
        <taxon>Eukaryota</taxon>
        <taxon>Fungi</taxon>
        <taxon>Dikarya</taxon>
        <taxon>Ascomycota</taxon>
        <taxon>Saccharomycotina</taxon>
        <taxon>Saccharomycetes</taxon>
        <taxon>Phaffomycetales</taxon>
        <taxon>Phaffomycetaceae</taxon>
        <taxon>Cyberlindnera</taxon>
    </lineage>
</organism>
<gene>
    <name evidence="2" type="ORF">CYFA0S_03e02135g</name>
</gene>